<evidence type="ECO:0000256" key="5">
    <source>
        <dbReference type="ARBA" id="ARBA00022827"/>
    </source>
</evidence>
<evidence type="ECO:0000256" key="8">
    <source>
        <dbReference type="ARBA" id="ARBA00023033"/>
    </source>
</evidence>
<keyword evidence="4 11" id="KW-1000">Mitochondrion outer membrane</keyword>
<evidence type="ECO:0000256" key="6">
    <source>
        <dbReference type="ARBA" id="ARBA00022857"/>
    </source>
</evidence>
<evidence type="ECO:0000313" key="15">
    <source>
        <dbReference type="Proteomes" id="UP000094385"/>
    </source>
</evidence>
<reference evidence="14 15" key="1">
    <citation type="journal article" date="2016" name="Proc. Natl. Acad. Sci. U.S.A.">
        <title>Comparative genomics of biotechnologically important yeasts.</title>
        <authorList>
            <person name="Riley R."/>
            <person name="Haridas S."/>
            <person name="Wolfe K.H."/>
            <person name="Lopes M.R."/>
            <person name="Hittinger C.T."/>
            <person name="Goeker M."/>
            <person name="Salamov A.A."/>
            <person name="Wisecaver J.H."/>
            <person name="Long T.M."/>
            <person name="Calvey C.H."/>
            <person name="Aerts A.L."/>
            <person name="Barry K.W."/>
            <person name="Choi C."/>
            <person name="Clum A."/>
            <person name="Coughlan A.Y."/>
            <person name="Deshpande S."/>
            <person name="Douglass A.P."/>
            <person name="Hanson S.J."/>
            <person name="Klenk H.-P."/>
            <person name="LaButti K.M."/>
            <person name="Lapidus A."/>
            <person name="Lindquist E.A."/>
            <person name="Lipzen A.M."/>
            <person name="Meier-Kolthoff J.P."/>
            <person name="Ohm R.A."/>
            <person name="Otillar R.P."/>
            <person name="Pangilinan J.L."/>
            <person name="Peng Y."/>
            <person name="Rokas A."/>
            <person name="Rosa C.A."/>
            <person name="Scheuner C."/>
            <person name="Sibirny A.A."/>
            <person name="Slot J.C."/>
            <person name="Stielow J.B."/>
            <person name="Sun H."/>
            <person name="Kurtzman C.P."/>
            <person name="Blackwell M."/>
            <person name="Grigoriev I.V."/>
            <person name="Jeffries T.W."/>
        </authorList>
    </citation>
    <scope>NUCLEOTIDE SEQUENCE [LARGE SCALE GENOMIC DNA]</scope>
    <source>
        <strain evidence="14 15">NRRL Y-11557</strain>
    </source>
</reference>
<dbReference type="PRINTS" id="PR00420">
    <property type="entry name" value="RNGMNOXGNASE"/>
</dbReference>
<feature type="domain" description="FAD-binding" evidence="13">
    <location>
        <begin position="6"/>
        <end position="360"/>
    </location>
</feature>
<evidence type="ECO:0000313" key="14">
    <source>
        <dbReference type="EMBL" id="ODQ75515.1"/>
    </source>
</evidence>
<keyword evidence="7 11" id="KW-0560">Oxidoreductase</keyword>
<dbReference type="Proteomes" id="UP000094385">
    <property type="component" value="Unassembled WGS sequence"/>
</dbReference>
<dbReference type="Pfam" id="PF01494">
    <property type="entry name" value="FAD_binding_3"/>
    <property type="match status" value="1"/>
</dbReference>
<evidence type="ECO:0000256" key="2">
    <source>
        <dbReference type="ARBA" id="ARBA00022630"/>
    </source>
</evidence>
<dbReference type="EMBL" id="KV454290">
    <property type="protein sequence ID" value="ODQ75515.1"/>
    <property type="molecule type" value="Genomic_DNA"/>
</dbReference>
<dbReference type="GO" id="GO:0004502">
    <property type="term" value="F:kynurenine 3-monooxygenase activity"/>
    <property type="evidence" value="ECO:0007669"/>
    <property type="project" value="UniProtKB-UniRule"/>
</dbReference>
<comment type="catalytic activity">
    <reaction evidence="10 11">
        <text>L-kynurenine + NADPH + O2 + H(+) = 3-hydroxy-L-kynurenine + NADP(+) + H2O</text>
        <dbReference type="Rhea" id="RHEA:20545"/>
        <dbReference type="ChEBI" id="CHEBI:15377"/>
        <dbReference type="ChEBI" id="CHEBI:15378"/>
        <dbReference type="ChEBI" id="CHEBI:15379"/>
        <dbReference type="ChEBI" id="CHEBI:57783"/>
        <dbReference type="ChEBI" id="CHEBI:57959"/>
        <dbReference type="ChEBI" id="CHEBI:58125"/>
        <dbReference type="ChEBI" id="CHEBI:58349"/>
        <dbReference type="EC" id="1.14.13.9"/>
    </reaction>
</comment>
<protein>
    <recommendedName>
        <fullName evidence="11">Kynurenine 3-monooxygenase</fullName>
        <ecNumber evidence="11">1.14.13.9</ecNumber>
    </recommendedName>
    <alternativeName>
        <fullName evidence="11">Biosynthesis of nicotinic acid protein 4</fullName>
    </alternativeName>
    <alternativeName>
        <fullName evidence="11">Kynurenine 3-hydroxylase</fullName>
    </alternativeName>
</protein>
<proteinExistence type="inferred from homology"/>
<organism evidence="14 15">
    <name type="scientific">Lipomyces starkeyi NRRL Y-11557</name>
    <dbReference type="NCBI Taxonomy" id="675824"/>
    <lineage>
        <taxon>Eukaryota</taxon>
        <taxon>Fungi</taxon>
        <taxon>Dikarya</taxon>
        <taxon>Ascomycota</taxon>
        <taxon>Saccharomycotina</taxon>
        <taxon>Lipomycetes</taxon>
        <taxon>Lipomycetales</taxon>
        <taxon>Lipomycetaceae</taxon>
        <taxon>Lipomyces</taxon>
    </lineage>
</organism>
<sequence>MSDAKTVAIVGAGPVGSLAALYFANEGWNVTLYDLRADPRLERTPGSTASTGKSINLALSHRGIEGLKGASTKLAGMITNNVVPVYGRMIHDKKGRQESQAYDVHGQHINAVDRGWLNWALLDEADERPNVALKFGHRLLQCDFDAKMVKFITKDGEVEVNVDLVVGADGAHSTVRNQLMKVARQRVDFEQKYIDTLWCEISIPSHVTEDGKKEYPLDPNHLHIWPRKTFMLMSLANIGDDKSFTGTLFMPQSNFDDITYPQDVLDFFRTYFPDVIPLIGEEYLVKQFFNNPKGSLVSIKCTPYHYLDRCVLIGDAAHAMVPFYGQGMNCGFEDVQQLFMHMKANNAVSSALEKYTLVRRQDLFAISDLAMANYVEMRSSVTSKMYLARKHTEEFLYKHFPGLGIRTLYNMVSFSSVPYHIALKRSIRQGKLFRGACFGIGLGVMGVAAYGVLRFKKVWHGWLWSS</sequence>
<comment type="cofactor">
    <cofactor evidence="1 11">
        <name>FAD</name>
        <dbReference type="ChEBI" id="CHEBI:57692"/>
    </cofactor>
</comment>
<comment type="pathway">
    <text evidence="11">Cofactor biosynthesis; NAD(+) biosynthesis; quinolinate from L-kynurenine: step 1/3.</text>
</comment>
<keyword evidence="9 11" id="KW-0496">Mitochondrion</keyword>
<dbReference type="PANTHER" id="PTHR46028:SF2">
    <property type="entry name" value="KYNURENINE 3-MONOOXYGENASE"/>
    <property type="match status" value="1"/>
</dbReference>
<keyword evidence="12" id="KW-0812">Transmembrane</keyword>
<evidence type="ECO:0000256" key="3">
    <source>
        <dbReference type="ARBA" id="ARBA00022642"/>
    </source>
</evidence>
<dbReference type="InterPro" id="IPR002938">
    <property type="entry name" value="FAD-bd"/>
</dbReference>
<keyword evidence="8 11" id="KW-0503">Monooxygenase</keyword>
<dbReference type="SUPFAM" id="SSF51905">
    <property type="entry name" value="FAD/NAD(P)-binding domain"/>
    <property type="match status" value="1"/>
</dbReference>
<evidence type="ECO:0000256" key="7">
    <source>
        <dbReference type="ARBA" id="ARBA00023002"/>
    </source>
</evidence>
<evidence type="ECO:0000256" key="4">
    <source>
        <dbReference type="ARBA" id="ARBA00022787"/>
    </source>
</evidence>
<comment type="function">
    <text evidence="11">Catalyzes the hydroxylation of L-kynurenine (L-Kyn) to form 3-hydroxy-L-kynurenine (L-3OHKyn). Required for synthesis of quinolinic acid.</text>
</comment>
<keyword evidence="5 11" id="KW-0274">FAD</keyword>
<dbReference type="OrthoDB" id="10053569at2759"/>
<evidence type="ECO:0000256" key="1">
    <source>
        <dbReference type="ARBA" id="ARBA00001974"/>
    </source>
</evidence>
<dbReference type="PANTHER" id="PTHR46028">
    <property type="entry name" value="KYNURENINE 3-MONOOXYGENASE"/>
    <property type="match status" value="1"/>
</dbReference>
<keyword evidence="11 12" id="KW-0472">Membrane</keyword>
<dbReference type="GO" id="GO:0070189">
    <property type="term" value="P:kynurenine metabolic process"/>
    <property type="evidence" value="ECO:0007669"/>
    <property type="project" value="TreeGrafter"/>
</dbReference>
<dbReference type="InterPro" id="IPR027545">
    <property type="entry name" value="Kynurenine_monooxygenase"/>
</dbReference>
<keyword evidence="15" id="KW-1185">Reference proteome</keyword>
<gene>
    <name evidence="11" type="primary">BNA4</name>
    <name evidence="14" type="ORF">LIPSTDRAFT_209648</name>
</gene>
<keyword evidence="6 11" id="KW-0521">NADP</keyword>
<comment type="subcellular location">
    <subcellularLocation>
        <location evidence="11">Mitochondrion outer membrane</location>
    </subcellularLocation>
</comment>
<dbReference type="Gene3D" id="3.50.50.60">
    <property type="entry name" value="FAD/NAD(P)-binding domain"/>
    <property type="match status" value="1"/>
</dbReference>
<dbReference type="GO" id="GO:0034354">
    <property type="term" value="P:'de novo' NAD+ biosynthetic process from L-tryptophan"/>
    <property type="evidence" value="ECO:0007669"/>
    <property type="project" value="UniProtKB-UniRule"/>
</dbReference>
<keyword evidence="2 11" id="KW-0285">Flavoprotein</keyword>
<evidence type="ECO:0000259" key="13">
    <source>
        <dbReference type="Pfam" id="PF01494"/>
    </source>
</evidence>
<keyword evidence="12" id="KW-1133">Transmembrane helix</keyword>
<comment type="similarity">
    <text evidence="11">Belongs to the aromatic-ring hydroxylase family. KMO subfamily.</text>
</comment>
<accession>A0A1E3QCT4</accession>
<dbReference type="GO" id="GO:0019805">
    <property type="term" value="P:quinolinate biosynthetic process"/>
    <property type="evidence" value="ECO:0007669"/>
    <property type="project" value="UniProtKB-UniRule"/>
</dbReference>
<dbReference type="UniPathway" id="UPA00253">
    <property type="reaction ID" value="UER00328"/>
</dbReference>
<evidence type="ECO:0000256" key="9">
    <source>
        <dbReference type="ARBA" id="ARBA00023128"/>
    </source>
</evidence>
<dbReference type="FunFam" id="3.50.50.60:FF:000129">
    <property type="entry name" value="Kynurenine 3-monooxygenase"/>
    <property type="match status" value="1"/>
</dbReference>
<dbReference type="GO" id="GO:0071949">
    <property type="term" value="F:FAD binding"/>
    <property type="evidence" value="ECO:0007669"/>
    <property type="project" value="InterPro"/>
</dbReference>
<dbReference type="STRING" id="675824.A0A1E3QCT4"/>
<dbReference type="AlphaFoldDB" id="A0A1E3QCT4"/>
<keyword evidence="3 11" id="KW-0662">Pyridine nucleotide biosynthesis</keyword>
<dbReference type="GO" id="GO:0043420">
    <property type="term" value="P:anthranilate metabolic process"/>
    <property type="evidence" value="ECO:0007669"/>
    <property type="project" value="UniProtKB-UniRule"/>
</dbReference>
<feature type="transmembrane region" description="Helical" evidence="12">
    <location>
        <begin position="432"/>
        <end position="453"/>
    </location>
</feature>
<dbReference type="EC" id="1.14.13.9" evidence="11"/>
<dbReference type="GO" id="GO:0005741">
    <property type="term" value="C:mitochondrial outer membrane"/>
    <property type="evidence" value="ECO:0007669"/>
    <property type="project" value="UniProtKB-SubCell"/>
</dbReference>
<evidence type="ECO:0000256" key="10">
    <source>
        <dbReference type="ARBA" id="ARBA00047818"/>
    </source>
</evidence>
<evidence type="ECO:0000256" key="11">
    <source>
        <dbReference type="HAMAP-Rule" id="MF_03018"/>
    </source>
</evidence>
<dbReference type="InterPro" id="IPR036188">
    <property type="entry name" value="FAD/NAD-bd_sf"/>
</dbReference>
<name>A0A1E3QCT4_LIPST</name>
<evidence type="ECO:0000256" key="12">
    <source>
        <dbReference type="SAM" id="Phobius"/>
    </source>
</evidence>
<dbReference type="GO" id="GO:0006569">
    <property type="term" value="P:L-tryptophan catabolic process"/>
    <property type="evidence" value="ECO:0007669"/>
    <property type="project" value="UniProtKB-UniRule"/>
</dbReference>
<dbReference type="HAMAP" id="MF_01971">
    <property type="entry name" value="Kynurenine_monooxygenase"/>
    <property type="match status" value="1"/>
</dbReference>